<comment type="similarity">
    <text evidence="1 4">Belongs to the UDP-glucose/GDP-mannose dehydrogenase family.</text>
</comment>
<protein>
    <submittedName>
        <fullName evidence="6">Nucleotide sugar dehydrogenase</fullName>
    </submittedName>
</protein>
<dbReference type="SUPFAM" id="SSF51735">
    <property type="entry name" value="NAD(P)-binding Rossmann-fold domains"/>
    <property type="match status" value="1"/>
</dbReference>
<keyword evidence="2" id="KW-0560">Oxidoreductase</keyword>
<evidence type="ECO:0000256" key="3">
    <source>
        <dbReference type="ARBA" id="ARBA00023027"/>
    </source>
</evidence>
<dbReference type="InterPro" id="IPR036220">
    <property type="entry name" value="UDP-Glc/GDP-Man_DH_C_sf"/>
</dbReference>
<dbReference type="InterPro" id="IPR014027">
    <property type="entry name" value="UDP-Glc/GDP-Man_DH_C"/>
</dbReference>
<gene>
    <name evidence="6" type="ordered locus">Emtol_1778</name>
</gene>
<keyword evidence="3" id="KW-0520">NAD</keyword>
<proteinExistence type="inferred from homology"/>
<dbReference type="Gene3D" id="3.40.50.720">
    <property type="entry name" value="NAD(P)-binding Rossmann-like Domain"/>
    <property type="match status" value="2"/>
</dbReference>
<organism evidence="6 7">
    <name type="scientific">Emticicia oligotrophica (strain DSM 17448 / CIP 109782 / MTCC 6937 / GPTSA100-15)</name>
    <dbReference type="NCBI Taxonomy" id="929562"/>
    <lineage>
        <taxon>Bacteria</taxon>
        <taxon>Pseudomonadati</taxon>
        <taxon>Bacteroidota</taxon>
        <taxon>Cytophagia</taxon>
        <taxon>Cytophagales</taxon>
        <taxon>Leadbetterellaceae</taxon>
        <taxon>Emticicia</taxon>
    </lineage>
</organism>
<dbReference type="InterPro" id="IPR036291">
    <property type="entry name" value="NAD(P)-bd_dom_sf"/>
</dbReference>
<dbReference type="RefSeq" id="WP_015028619.1">
    <property type="nucleotide sequence ID" value="NC_018748.1"/>
</dbReference>
<keyword evidence="7" id="KW-1185">Reference proteome</keyword>
<dbReference type="EMBL" id="CP002961">
    <property type="protein sequence ID" value="AFK02920.1"/>
    <property type="molecule type" value="Genomic_DNA"/>
</dbReference>
<name>A0ABN4AMN2_EMTOG</name>
<dbReference type="Pfam" id="PF00984">
    <property type="entry name" value="UDPG_MGDP_dh"/>
    <property type="match status" value="1"/>
</dbReference>
<dbReference type="NCBIfam" id="TIGR03026">
    <property type="entry name" value="NDP-sugDHase"/>
    <property type="match status" value="1"/>
</dbReference>
<dbReference type="InterPro" id="IPR028359">
    <property type="entry name" value="UDP_ManNAc/GlcNAc_DH"/>
</dbReference>
<sequence length="399" mass="44274">MEEISNYLSENTIAVIGLGNVGLPLATEFSKKFTTIGFDIDSRKIASLSDSHSNENLSFTDTINNISHCNIYIIAVATFVTESYEPQLDALKAATTAVAKILKTGDLVIFESTVYAGCTEEVCVPILEKSGLTFNKDFSVGYSPERINTADNLHVLSNTIKITSGSTPEVAQRVDQLYRSIVNVGTYLAPSIKVAEASKILENAQRDINIAFINNVAVILTEKNIPFDEVWKASSTKWNFMKFSTGLVGGDCLPLASSYINFLSLEKNNILSAAREINDSMPSKIASIIKQKLPNENLRVLILGISYKPNTPSIKGSLVPNLIHELQEKFLKVDVFDPFAEPNDLITVDYFDEKTQPYACVIKAVNHRIFENLNYNDFCDNNTLVFDISTFSFKKHLHK</sequence>
<feature type="domain" description="UDP-glucose/GDP-mannose dehydrogenase C-terminal" evidence="5">
    <location>
        <begin position="301"/>
        <end position="390"/>
    </location>
</feature>
<dbReference type="Pfam" id="PF03720">
    <property type="entry name" value="UDPG_MGDP_dh_C"/>
    <property type="match status" value="1"/>
</dbReference>
<dbReference type="InterPro" id="IPR017476">
    <property type="entry name" value="UDP-Glc/GDP-Man"/>
</dbReference>
<dbReference type="PIRSF" id="PIRSF500136">
    <property type="entry name" value="UDP_ManNAc_DH"/>
    <property type="match status" value="1"/>
</dbReference>
<evidence type="ECO:0000313" key="6">
    <source>
        <dbReference type="EMBL" id="AFK02920.1"/>
    </source>
</evidence>
<dbReference type="Proteomes" id="UP000002875">
    <property type="component" value="Chromosome"/>
</dbReference>
<evidence type="ECO:0000313" key="7">
    <source>
        <dbReference type="Proteomes" id="UP000002875"/>
    </source>
</evidence>
<dbReference type="SUPFAM" id="SSF52413">
    <property type="entry name" value="UDP-glucose/GDP-mannose dehydrogenase C-terminal domain"/>
    <property type="match status" value="1"/>
</dbReference>
<dbReference type="PANTHER" id="PTHR43491">
    <property type="entry name" value="UDP-N-ACETYL-D-MANNOSAMINE DEHYDROGENASE"/>
    <property type="match status" value="1"/>
</dbReference>
<dbReference type="InterPro" id="IPR008927">
    <property type="entry name" value="6-PGluconate_DH-like_C_sf"/>
</dbReference>
<evidence type="ECO:0000256" key="2">
    <source>
        <dbReference type="ARBA" id="ARBA00023002"/>
    </source>
</evidence>
<dbReference type="PANTHER" id="PTHR43491:SF2">
    <property type="entry name" value="UDP-N-ACETYL-D-MANNOSAMINE DEHYDROGENASE"/>
    <property type="match status" value="1"/>
</dbReference>
<evidence type="ECO:0000256" key="1">
    <source>
        <dbReference type="ARBA" id="ARBA00006601"/>
    </source>
</evidence>
<dbReference type="SUPFAM" id="SSF48179">
    <property type="entry name" value="6-phosphogluconate dehydrogenase C-terminal domain-like"/>
    <property type="match status" value="1"/>
</dbReference>
<dbReference type="PIRSF" id="PIRSF000124">
    <property type="entry name" value="UDPglc_GDPman_dh"/>
    <property type="match status" value="1"/>
</dbReference>
<dbReference type="InterPro" id="IPR001732">
    <property type="entry name" value="UDP-Glc/GDP-Man_DH_N"/>
</dbReference>
<reference evidence="6 7" key="1">
    <citation type="submission" date="2011-07" db="EMBL/GenBank/DDBJ databases">
        <title>The complete genome of chromosome of Emticicia oligotrophica DSM 17448.</title>
        <authorList>
            <consortium name="US DOE Joint Genome Institute (JGI-PGF)"/>
            <person name="Lucas S."/>
            <person name="Han J."/>
            <person name="Lapidus A."/>
            <person name="Bruce D."/>
            <person name="Goodwin L."/>
            <person name="Pitluck S."/>
            <person name="Peters L."/>
            <person name="Kyrpides N."/>
            <person name="Mavromatis K."/>
            <person name="Ivanova N."/>
            <person name="Ovchinnikova G."/>
            <person name="Teshima H."/>
            <person name="Detter J.C."/>
            <person name="Tapia R."/>
            <person name="Han C."/>
            <person name="Land M."/>
            <person name="Hauser L."/>
            <person name="Markowitz V."/>
            <person name="Cheng J.-F."/>
            <person name="Hugenholtz P."/>
            <person name="Woyke T."/>
            <person name="Wu D."/>
            <person name="Tindall B."/>
            <person name="Pomrenke H."/>
            <person name="Brambilla E."/>
            <person name="Klenk H.-P."/>
            <person name="Eisen J.A."/>
        </authorList>
    </citation>
    <scope>NUCLEOTIDE SEQUENCE [LARGE SCALE GENOMIC DNA]</scope>
    <source>
        <strain evidence="6 7">DSM 17448</strain>
    </source>
</reference>
<evidence type="ECO:0000259" key="5">
    <source>
        <dbReference type="SMART" id="SM00984"/>
    </source>
</evidence>
<accession>A0ABN4AMN2</accession>
<dbReference type="SMART" id="SM00984">
    <property type="entry name" value="UDPG_MGDP_dh_C"/>
    <property type="match status" value="1"/>
</dbReference>
<dbReference type="InterPro" id="IPR014026">
    <property type="entry name" value="UDP-Glc/GDP-Man_DH_dimer"/>
</dbReference>
<dbReference type="Pfam" id="PF03721">
    <property type="entry name" value="UDPG_MGDP_dh_N"/>
    <property type="match status" value="1"/>
</dbReference>
<evidence type="ECO:0000256" key="4">
    <source>
        <dbReference type="PIRNR" id="PIRNR000124"/>
    </source>
</evidence>